<protein>
    <submittedName>
        <fullName evidence="2">Uncharacterized protein</fullName>
    </submittedName>
</protein>
<organism evidence="2 3">
    <name type="scientific">Kingdonia uniflora</name>
    <dbReference type="NCBI Taxonomy" id="39325"/>
    <lineage>
        <taxon>Eukaryota</taxon>
        <taxon>Viridiplantae</taxon>
        <taxon>Streptophyta</taxon>
        <taxon>Embryophyta</taxon>
        <taxon>Tracheophyta</taxon>
        <taxon>Spermatophyta</taxon>
        <taxon>Magnoliopsida</taxon>
        <taxon>Ranunculales</taxon>
        <taxon>Circaeasteraceae</taxon>
        <taxon>Kingdonia</taxon>
    </lineage>
</organism>
<evidence type="ECO:0000313" key="2">
    <source>
        <dbReference type="EMBL" id="KAF6151969.1"/>
    </source>
</evidence>
<comment type="caution">
    <text evidence="2">The sequence shown here is derived from an EMBL/GenBank/DDBJ whole genome shotgun (WGS) entry which is preliminary data.</text>
</comment>
<feature type="coiled-coil region" evidence="1">
    <location>
        <begin position="160"/>
        <end position="236"/>
    </location>
</feature>
<keyword evidence="1" id="KW-0175">Coiled coil</keyword>
<proteinExistence type="predicted"/>
<keyword evidence="3" id="KW-1185">Reference proteome</keyword>
<name>A0A7J7MAT9_9MAGN</name>
<sequence length="301" mass="34304">MKVFRDLLGLTEEDFIVAESSTQAATIRISWLQEFFWRKLRSHGFIPISRNYLMFQNLAHVKAKSTIPCGDQRKMLGLMLKCFKRFVKLSMTTPSMIIEEDADVTLVSLFIGLLRCPDCVIPYLPGRCTRQLGRVQGVLENPPFTPVVLLGISVNKHYKEREYVADLQNCRNELERLKQILVEKENKLKVARENLSALEVVVEHLHVALPVKDMKFREMQRRCNDHNERVARLKVELAQANACAKKAEAGERSRRGGKDVQIPLVRGDVVSLSGRIRELSGDVARIQGHVQRGNASLKECQ</sequence>
<evidence type="ECO:0000256" key="1">
    <source>
        <dbReference type="SAM" id="Coils"/>
    </source>
</evidence>
<dbReference type="AlphaFoldDB" id="A0A7J7MAT9"/>
<accession>A0A7J7MAT9</accession>
<dbReference type="Proteomes" id="UP000541444">
    <property type="component" value="Unassembled WGS sequence"/>
</dbReference>
<reference evidence="2 3" key="1">
    <citation type="journal article" date="2020" name="IScience">
        <title>Genome Sequencing of the Endangered Kingdonia uniflora (Circaeasteraceae, Ranunculales) Reveals Potential Mechanisms of Evolutionary Specialization.</title>
        <authorList>
            <person name="Sun Y."/>
            <person name="Deng T."/>
            <person name="Zhang A."/>
            <person name="Moore M.J."/>
            <person name="Landis J.B."/>
            <person name="Lin N."/>
            <person name="Zhang H."/>
            <person name="Zhang X."/>
            <person name="Huang J."/>
            <person name="Zhang X."/>
            <person name="Sun H."/>
            <person name="Wang H."/>
        </authorList>
    </citation>
    <scope>NUCLEOTIDE SEQUENCE [LARGE SCALE GENOMIC DNA]</scope>
    <source>
        <strain evidence="2">TB1705</strain>
        <tissue evidence="2">Leaf</tissue>
    </source>
</reference>
<gene>
    <name evidence="2" type="ORF">GIB67_010543</name>
</gene>
<evidence type="ECO:0000313" key="3">
    <source>
        <dbReference type="Proteomes" id="UP000541444"/>
    </source>
</evidence>
<dbReference type="Gene3D" id="1.10.287.1490">
    <property type="match status" value="1"/>
</dbReference>
<dbReference type="EMBL" id="JACGCM010001659">
    <property type="protein sequence ID" value="KAF6151969.1"/>
    <property type="molecule type" value="Genomic_DNA"/>
</dbReference>